<dbReference type="SUPFAM" id="SSF50156">
    <property type="entry name" value="PDZ domain-like"/>
    <property type="match status" value="1"/>
</dbReference>
<protein>
    <submittedName>
        <fullName evidence="7">Uncharacterized protein</fullName>
    </submittedName>
</protein>
<dbReference type="InterPro" id="IPR001478">
    <property type="entry name" value="PDZ"/>
</dbReference>
<evidence type="ECO:0000259" key="5">
    <source>
        <dbReference type="PROSITE" id="PS01179"/>
    </source>
</evidence>
<keyword evidence="1" id="KW-0813">Transport</keyword>
<dbReference type="PROSITE" id="PS01179">
    <property type="entry name" value="PID"/>
    <property type="match status" value="1"/>
</dbReference>
<dbReference type="InterPro" id="IPR011993">
    <property type="entry name" value="PH-like_dom_sf"/>
</dbReference>
<evidence type="ECO:0000256" key="3">
    <source>
        <dbReference type="ARBA" id="ARBA00022737"/>
    </source>
</evidence>
<proteinExistence type="predicted"/>
<evidence type="ECO:0000256" key="2">
    <source>
        <dbReference type="ARBA" id="ARBA00022553"/>
    </source>
</evidence>
<evidence type="ECO:0000313" key="7">
    <source>
        <dbReference type="EMBL" id="CAJ0943745.1"/>
    </source>
</evidence>
<dbReference type="CDD" id="cd06720">
    <property type="entry name" value="PDZ1_APBA1_3-like"/>
    <property type="match status" value="1"/>
</dbReference>
<keyword evidence="3" id="KW-0677">Repeat</keyword>
<dbReference type="EMBL" id="CAUEEQ010021594">
    <property type="protein sequence ID" value="CAJ0943745.1"/>
    <property type="molecule type" value="Genomic_DNA"/>
</dbReference>
<dbReference type="InterPro" id="IPR051230">
    <property type="entry name" value="APP-Binding"/>
</dbReference>
<dbReference type="PANTHER" id="PTHR12345:SF12">
    <property type="entry name" value="AMYLOID-BETA A4 PRECURSOR PROTEIN-BINDING FAMILY A MEMBER 2"/>
    <property type="match status" value="1"/>
</dbReference>
<keyword evidence="2" id="KW-0597">Phosphoprotein</keyword>
<dbReference type="SMART" id="SM00228">
    <property type="entry name" value="PDZ"/>
    <property type="match status" value="1"/>
</dbReference>
<name>A0ABN9LNU3_9NEOB</name>
<evidence type="ECO:0000256" key="1">
    <source>
        <dbReference type="ARBA" id="ARBA00022448"/>
    </source>
</evidence>
<comment type="caution">
    <text evidence="7">The sequence shown here is derived from an EMBL/GenBank/DDBJ whole genome shotgun (WGS) entry which is preliminary data.</text>
</comment>
<evidence type="ECO:0000259" key="6">
    <source>
        <dbReference type="PROSITE" id="PS50106"/>
    </source>
</evidence>
<feature type="domain" description="PDZ" evidence="6">
    <location>
        <begin position="74"/>
        <end position="145"/>
    </location>
</feature>
<evidence type="ECO:0000256" key="4">
    <source>
        <dbReference type="SAM" id="SignalP"/>
    </source>
</evidence>
<dbReference type="InterPro" id="IPR036034">
    <property type="entry name" value="PDZ_sf"/>
</dbReference>
<evidence type="ECO:0000313" key="8">
    <source>
        <dbReference type="Proteomes" id="UP001176940"/>
    </source>
</evidence>
<dbReference type="PROSITE" id="PS50106">
    <property type="entry name" value="PDZ"/>
    <property type="match status" value="1"/>
</dbReference>
<feature type="domain" description="PID" evidence="5">
    <location>
        <begin position="15"/>
        <end position="61"/>
    </location>
</feature>
<dbReference type="PANTHER" id="PTHR12345">
    <property type="entry name" value="SYNTENIN RELATED"/>
    <property type="match status" value="1"/>
</dbReference>
<organism evidence="7 8">
    <name type="scientific">Ranitomeya imitator</name>
    <name type="common">mimic poison frog</name>
    <dbReference type="NCBI Taxonomy" id="111125"/>
    <lineage>
        <taxon>Eukaryota</taxon>
        <taxon>Metazoa</taxon>
        <taxon>Chordata</taxon>
        <taxon>Craniata</taxon>
        <taxon>Vertebrata</taxon>
        <taxon>Euteleostomi</taxon>
        <taxon>Amphibia</taxon>
        <taxon>Batrachia</taxon>
        <taxon>Anura</taxon>
        <taxon>Neobatrachia</taxon>
        <taxon>Hyloidea</taxon>
        <taxon>Dendrobatidae</taxon>
        <taxon>Dendrobatinae</taxon>
        <taxon>Ranitomeya</taxon>
    </lineage>
</organism>
<keyword evidence="4" id="KW-0732">Signal</keyword>
<feature type="signal peptide" evidence="4">
    <location>
        <begin position="1"/>
        <end position="19"/>
    </location>
</feature>
<gene>
    <name evidence="7" type="ORF">RIMI_LOCUS10114380</name>
</gene>
<reference evidence="7" key="1">
    <citation type="submission" date="2023-07" db="EMBL/GenBank/DDBJ databases">
        <authorList>
            <person name="Stuckert A."/>
        </authorList>
    </citation>
    <scope>NUCLEOTIDE SEQUENCE</scope>
</reference>
<dbReference type="Pfam" id="PF00595">
    <property type="entry name" value="PDZ"/>
    <property type="match status" value="1"/>
</dbReference>
<dbReference type="Gene3D" id="2.30.42.10">
    <property type="match status" value="1"/>
</dbReference>
<feature type="chain" id="PRO_5045436044" evidence="4">
    <location>
        <begin position="20"/>
        <end position="202"/>
    </location>
</feature>
<dbReference type="InterPro" id="IPR006020">
    <property type="entry name" value="PTB/PI_dom"/>
</dbReference>
<accession>A0ABN9LNU3</accession>
<dbReference type="Gene3D" id="2.30.29.30">
    <property type="entry name" value="Pleckstrin-homology domain (PH domain)/Phosphotyrosine-binding domain (PTB)"/>
    <property type="match status" value="1"/>
</dbReference>
<dbReference type="Proteomes" id="UP001176940">
    <property type="component" value="Unassembled WGS sequence"/>
</dbReference>
<sequence>MSWGHLALLLAVMTAQLIAQSIGQAFSVAYQEFLRANGINPEDLSQKEYSDIINTQEMYNDDLIHFSNSENCKELQVEKLKGEILGVVIVESGWGSILPTVILANMMNGGPAARSGKLSIGDQIMSINGTSLVGLPLATCQGIIKVYITHQVHTSEPALCCHYSKQSMSRCGGMIAWCNKGVHDIVYDVRKVTNGFYIAHTS</sequence>
<keyword evidence="8" id="KW-1185">Reference proteome</keyword>
<dbReference type="Pfam" id="PF00640">
    <property type="entry name" value="PID"/>
    <property type="match status" value="1"/>
</dbReference>